<dbReference type="InterPro" id="IPR006201">
    <property type="entry name" value="Neur_channel"/>
</dbReference>
<protein>
    <recommendedName>
        <fullName evidence="6">Neurotransmitter-gated ion-channel ligand-binding domain-containing protein</fullName>
    </recommendedName>
</protein>
<feature type="transmembrane region" description="Helical" evidence="5">
    <location>
        <begin position="243"/>
        <end position="264"/>
    </location>
</feature>
<dbReference type="SUPFAM" id="SSF90112">
    <property type="entry name" value="Neurotransmitter-gated ion-channel transmembrane pore"/>
    <property type="match status" value="1"/>
</dbReference>
<dbReference type="PANTHER" id="PTHR18945">
    <property type="entry name" value="NEUROTRANSMITTER GATED ION CHANNEL"/>
    <property type="match status" value="1"/>
</dbReference>
<dbReference type="Pfam" id="PF02931">
    <property type="entry name" value="Neur_chan_LBD"/>
    <property type="match status" value="1"/>
</dbReference>
<keyword evidence="5" id="KW-0813">Transport</keyword>
<evidence type="ECO:0000256" key="1">
    <source>
        <dbReference type="ARBA" id="ARBA00004141"/>
    </source>
</evidence>
<comment type="subcellular location">
    <subcellularLocation>
        <location evidence="1">Membrane</location>
        <topology evidence="1">Multi-pass membrane protein</topology>
    </subcellularLocation>
</comment>
<evidence type="ECO:0000259" key="6">
    <source>
        <dbReference type="Pfam" id="PF02931"/>
    </source>
</evidence>
<evidence type="ECO:0000256" key="5">
    <source>
        <dbReference type="RuleBase" id="RU000687"/>
    </source>
</evidence>
<keyword evidence="5" id="KW-0406">Ion transport</keyword>
<dbReference type="PROSITE" id="PS00236">
    <property type="entry name" value="NEUROTR_ION_CHANNEL"/>
    <property type="match status" value="1"/>
</dbReference>
<comment type="similarity">
    <text evidence="5">Belongs to the ligand-gated ion channel (TC 1.A.9) family.</text>
</comment>
<comment type="caution">
    <text evidence="5">Lacks conserved residue(s) required for the propagation of feature annotation.</text>
</comment>
<dbReference type="Gene3D" id="2.70.170.10">
    <property type="entry name" value="Neurotransmitter-gated ion-channel ligand-binding domain"/>
    <property type="match status" value="1"/>
</dbReference>
<keyword evidence="5" id="KW-0407">Ion channel</keyword>
<evidence type="ECO:0000256" key="2">
    <source>
        <dbReference type="ARBA" id="ARBA00022692"/>
    </source>
</evidence>
<dbReference type="InterPro" id="IPR018000">
    <property type="entry name" value="Neurotransmitter_ion_chnl_CS"/>
</dbReference>
<dbReference type="InterPro" id="IPR036719">
    <property type="entry name" value="Neuro-gated_channel_TM_sf"/>
</dbReference>
<evidence type="ECO:0000313" key="8">
    <source>
        <dbReference type="Proteomes" id="UP001176940"/>
    </source>
</evidence>
<name>A0ABN9LD76_9NEOB</name>
<evidence type="ECO:0000313" key="7">
    <source>
        <dbReference type="EMBL" id="CAJ0939094.1"/>
    </source>
</evidence>
<sequence length="294" mass="33770">MEIICYLLGPCVAAPLVPPLMPISYLVDQTYCKQERGCNSTENEDLVDNHMQLLTSYVWFAMTWKNEFINWDPEAFCNIEFFFYSSDNLWTPDNYILEMTEADSKNPVTPFYQISYDGFISAAKPIRIVSSCNLNIFYYPFDTQTCNITFGPYISDDVNFISEVNSSYLYEQTQKVFFSIGEWNLINLNVSDIGNRAQYQVCGGSLLKGTPQFKSLLLSSQFCFLVILDIIGMFIHLRDTERLMFKITVVLGFAFLLVVLNQILSTSESPPLLKYCTQDLEERLFSSILGTIRI</sequence>
<dbReference type="PRINTS" id="PR00252">
    <property type="entry name" value="NRIONCHANNEL"/>
</dbReference>
<proteinExistence type="inferred from homology"/>
<dbReference type="Proteomes" id="UP001176940">
    <property type="component" value="Unassembled WGS sequence"/>
</dbReference>
<feature type="domain" description="Neurotransmitter-gated ion-channel ligand-binding" evidence="6">
    <location>
        <begin position="47"/>
        <end position="192"/>
    </location>
</feature>
<feature type="transmembrane region" description="Helical" evidence="5">
    <location>
        <begin position="216"/>
        <end position="237"/>
    </location>
</feature>
<keyword evidence="2 5" id="KW-0812">Transmembrane</keyword>
<evidence type="ECO:0000256" key="4">
    <source>
        <dbReference type="ARBA" id="ARBA00023136"/>
    </source>
</evidence>
<dbReference type="InterPro" id="IPR036734">
    <property type="entry name" value="Neur_chan_lig-bd_sf"/>
</dbReference>
<reference evidence="7" key="1">
    <citation type="submission" date="2023-07" db="EMBL/GenBank/DDBJ databases">
        <authorList>
            <person name="Stuckert A."/>
        </authorList>
    </citation>
    <scope>NUCLEOTIDE SEQUENCE</scope>
</reference>
<keyword evidence="4 5" id="KW-0472">Membrane</keyword>
<keyword evidence="3 5" id="KW-1133">Transmembrane helix</keyword>
<comment type="caution">
    <text evidence="7">The sequence shown here is derived from an EMBL/GenBank/DDBJ whole genome shotgun (WGS) entry which is preliminary data.</text>
</comment>
<keyword evidence="8" id="KW-1185">Reference proteome</keyword>
<gene>
    <name evidence="7" type="ORF">RIMI_LOCUS7943941</name>
</gene>
<evidence type="ECO:0000256" key="3">
    <source>
        <dbReference type="ARBA" id="ARBA00022989"/>
    </source>
</evidence>
<accession>A0ABN9LD76</accession>
<dbReference type="InterPro" id="IPR006202">
    <property type="entry name" value="Neur_chan_lig-bd"/>
</dbReference>
<dbReference type="EMBL" id="CAUEEQ010015418">
    <property type="protein sequence ID" value="CAJ0939094.1"/>
    <property type="molecule type" value="Genomic_DNA"/>
</dbReference>
<dbReference type="SUPFAM" id="SSF63712">
    <property type="entry name" value="Nicotinic receptor ligand binding domain-like"/>
    <property type="match status" value="1"/>
</dbReference>
<organism evidence="7 8">
    <name type="scientific">Ranitomeya imitator</name>
    <name type="common">mimic poison frog</name>
    <dbReference type="NCBI Taxonomy" id="111125"/>
    <lineage>
        <taxon>Eukaryota</taxon>
        <taxon>Metazoa</taxon>
        <taxon>Chordata</taxon>
        <taxon>Craniata</taxon>
        <taxon>Vertebrata</taxon>
        <taxon>Euteleostomi</taxon>
        <taxon>Amphibia</taxon>
        <taxon>Batrachia</taxon>
        <taxon>Anura</taxon>
        <taxon>Neobatrachia</taxon>
        <taxon>Hyloidea</taxon>
        <taxon>Dendrobatidae</taxon>
        <taxon>Dendrobatinae</taxon>
        <taxon>Ranitomeya</taxon>
    </lineage>
</organism>